<evidence type="ECO:0000256" key="6">
    <source>
        <dbReference type="ARBA" id="ARBA00022741"/>
    </source>
</evidence>
<dbReference type="InterPro" id="IPR005835">
    <property type="entry name" value="NTP_transferase_dom"/>
</dbReference>
<feature type="domain" description="Nucleotidyl transferase" evidence="10">
    <location>
        <begin position="5"/>
        <end position="305"/>
    </location>
</feature>
<evidence type="ECO:0000256" key="5">
    <source>
        <dbReference type="ARBA" id="ARBA00022695"/>
    </source>
</evidence>
<gene>
    <name evidence="13" type="primary">cpsB</name>
    <name evidence="13" type="ORF">AY586_00705</name>
</gene>
<dbReference type="InterPro" id="IPR029044">
    <property type="entry name" value="Nucleotide-diphossugar_trans"/>
</dbReference>
<dbReference type="Pfam" id="PF22640">
    <property type="entry name" value="ManC_GMP_beta-helix"/>
    <property type="match status" value="1"/>
</dbReference>
<dbReference type="Proteomes" id="UP000075766">
    <property type="component" value="Unassembled WGS sequence"/>
</dbReference>
<dbReference type="PANTHER" id="PTHR46390">
    <property type="entry name" value="MANNOSE-1-PHOSPHATE GUANYLYLTRANSFERASE"/>
    <property type="match status" value="1"/>
</dbReference>
<comment type="pathway">
    <text evidence="1">Nucleotide-sugar biosynthesis; GDP-alpha-D-mannose biosynthesis; GDP-alpha-D-mannose from alpha-D-mannose 1-phosphate (GTP route): step 1/1.</text>
</comment>
<dbReference type="PANTHER" id="PTHR46390:SF1">
    <property type="entry name" value="MANNOSE-1-PHOSPHATE GUANYLYLTRANSFERASE"/>
    <property type="match status" value="1"/>
</dbReference>
<dbReference type="GO" id="GO:0016853">
    <property type="term" value="F:isomerase activity"/>
    <property type="evidence" value="ECO:0007669"/>
    <property type="project" value="UniProtKB-KW"/>
</dbReference>
<evidence type="ECO:0000256" key="2">
    <source>
        <dbReference type="ARBA" id="ARBA00006115"/>
    </source>
</evidence>
<dbReference type="CDD" id="cd02509">
    <property type="entry name" value="GDP-M1P_Guanylyltransferase"/>
    <property type="match status" value="1"/>
</dbReference>
<reference evidence="13 14" key="1">
    <citation type="submission" date="2016-02" db="EMBL/GenBank/DDBJ databases">
        <title>Genome sequence of Marichromatium gracile YL-28, a purple sulfur bacterium.</title>
        <authorList>
            <person name="Zhao C."/>
            <person name="Hong X."/>
            <person name="Chen S."/>
            <person name="Yang S."/>
        </authorList>
    </citation>
    <scope>NUCLEOTIDE SEQUENCE [LARGE SCALE GENOMIC DNA]</scope>
    <source>
        <strain evidence="13 14">YL28</strain>
    </source>
</reference>
<keyword evidence="4" id="KW-0808">Transferase</keyword>
<keyword evidence="6" id="KW-0547">Nucleotide-binding</keyword>
<dbReference type="SUPFAM" id="SSF51182">
    <property type="entry name" value="RmlC-like cupins"/>
    <property type="match status" value="1"/>
</dbReference>
<dbReference type="InterPro" id="IPR054566">
    <property type="entry name" value="ManC/GMP-like_b-helix"/>
</dbReference>
<comment type="similarity">
    <text evidence="2 9">Belongs to the mannose-6-phosphate isomerase type 2 family.</text>
</comment>
<evidence type="ECO:0000313" key="14">
    <source>
        <dbReference type="Proteomes" id="UP000075766"/>
    </source>
</evidence>
<evidence type="ECO:0000256" key="9">
    <source>
        <dbReference type="RuleBase" id="RU004190"/>
    </source>
</evidence>
<dbReference type="SUPFAM" id="SSF53448">
    <property type="entry name" value="Nucleotide-diphospho-sugar transferases"/>
    <property type="match status" value="1"/>
</dbReference>
<dbReference type="EMBL" id="LSYU01000001">
    <property type="protein sequence ID" value="KXX66471.1"/>
    <property type="molecule type" value="Genomic_DNA"/>
</dbReference>
<dbReference type="Pfam" id="PF01050">
    <property type="entry name" value="MannoseP_isomer"/>
    <property type="match status" value="1"/>
</dbReference>
<evidence type="ECO:0000256" key="1">
    <source>
        <dbReference type="ARBA" id="ARBA00004823"/>
    </source>
</evidence>
<keyword evidence="13" id="KW-0413">Isomerase</keyword>
<evidence type="ECO:0000256" key="4">
    <source>
        <dbReference type="ARBA" id="ARBA00022679"/>
    </source>
</evidence>
<evidence type="ECO:0000259" key="12">
    <source>
        <dbReference type="Pfam" id="PF22640"/>
    </source>
</evidence>
<dbReference type="InterPro" id="IPR051161">
    <property type="entry name" value="Mannose-6P_isomerase_type2"/>
</dbReference>
<comment type="caution">
    <text evidence="13">The sequence shown here is derived from an EMBL/GenBank/DDBJ whole genome shotgun (WGS) entry which is preliminary data.</text>
</comment>
<dbReference type="InterPro" id="IPR014710">
    <property type="entry name" value="RmlC-like_jellyroll"/>
</dbReference>
<feature type="domain" description="Mannose-6-phosphate isomerase type II C-terminal" evidence="11">
    <location>
        <begin position="370"/>
        <end position="484"/>
    </location>
</feature>
<dbReference type="Gene3D" id="3.90.550.10">
    <property type="entry name" value="Spore Coat Polysaccharide Biosynthesis Protein SpsA, Chain A"/>
    <property type="match status" value="1"/>
</dbReference>
<evidence type="ECO:0000259" key="11">
    <source>
        <dbReference type="Pfam" id="PF01050"/>
    </source>
</evidence>
<dbReference type="RefSeq" id="WP_062271448.1">
    <property type="nucleotide sequence ID" value="NZ_LSYU01000001.1"/>
</dbReference>
<feature type="domain" description="MannoseP isomerase/GMP-like beta-helix" evidence="12">
    <location>
        <begin position="318"/>
        <end position="366"/>
    </location>
</feature>
<name>A0ABR5VL75_MARGR</name>
<evidence type="ECO:0000313" key="13">
    <source>
        <dbReference type="EMBL" id="KXX66471.1"/>
    </source>
</evidence>
<evidence type="ECO:0000259" key="10">
    <source>
        <dbReference type="Pfam" id="PF00483"/>
    </source>
</evidence>
<dbReference type="InterPro" id="IPR049577">
    <property type="entry name" value="GMPP_N"/>
</dbReference>
<dbReference type="EC" id="2.7.7.13" evidence="3"/>
<sequence>MLLQPVILSGGSGTRLWPLSREAYPKQFLPLTGEHTMLQETVRRLDGLEREHPRQGAGLVDPIVVCNEAHRFLVAEQFRAMGRRAAAIVLEPEGRNTAPALTLAARIATAEGADPVLLVMPADHTIADEPGFRTAVADAFALASEGAVVTFGIVPGKPETGYGYIRRGQPYHGDGLEGAAYRLEAFVEKPDAATAESYLASGDYLWNSGIFVLRASRWLALIERFRPDIAEAVIRACAAVSDDGDFQRVDPALFAACPSDSIDYAVMERLTAEGESVPAVVLPLDVGWSDVGAWSALWEVRARDAEGNVCDGDTFVHEAADNLLIAQHRMLAAIGVNDLIVVETPDAVLVADKAHAQDVKAVTESLRRAQRNEYRHHQRVHRPWGAYESIDQGARYQVKRLTVKPGESLSLQMHHHRAEHWIVVSGTARVTCGEETFLLTENQSTYIPVGTRHRLENPGTIPLELIEVQSGSYLGEDDIVRYEDRYNRDASDC</sequence>
<organism evidence="13 14">
    <name type="scientific">Marichromatium gracile</name>
    <name type="common">Chromatium gracile</name>
    <dbReference type="NCBI Taxonomy" id="1048"/>
    <lineage>
        <taxon>Bacteria</taxon>
        <taxon>Pseudomonadati</taxon>
        <taxon>Pseudomonadota</taxon>
        <taxon>Gammaproteobacteria</taxon>
        <taxon>Chromatiales</taxon>
        <taxon>Chromatiaceae</taxon>
        <taxon>Marichromatium</taxon>
    </lineage>
</organism>
<dbReference type="InterPro" id="IPR001538">
    <property type="entry name" value="Man6P_isomerase-2_C"/>
</dbReference>
<dbReference type="NCBIfam" id="TIGR01479">
    <property type="entry name" value="GMP_PMI"/>
    <property type="match status" value="1"/>
</dbReference>
<dbReference type="Pfam" id="PF00483">
    <property type="entry name" value="NTP_transferase"/>
    <property type="match status" value="1"/>
</dbReference>
<accession>A0ABR5VL75</accession>
<evidence type="ECO:0000256" key="7">
    <source>
        <dbReference type="ARBA" id="ARBA00023134"/>
    </source>
</evidence>
<dbReference type="GO" id="GO:0016779">
    <property type="term" value="F:nucleotidyltransferase activity"/>
    <property type="evidence" value="ECO:0007669"/>
    <property type="project" value="UniProtKB-KW"/>
</dbReference>
<proteinExistence type="inferred from homology"/>
<protein>
    <recommendedName>
        <fullName evidence="3">mannose-1-phosphate guanylyltransferase</fullName>
        <ecNumber evidence="3">2.7.7.13</ecNumber>
    </recommendedName>
</protein>
<dbReference type="InterPro" id="IPR011051">
    <property type="entry name" value="RmlC_Cupin_sf"/>
</dbReference>
<evidence type="ECO:0000256" key="3">
    <source>
        <dbReference type="ARBA" id="ARBA00012387"/>
    </source>
</evidence>
<dbReference type="Gene3D" id="2.60.120.10">
    <property type="entry name" value="Jelly Rolls"/>
    <property type="match status" value="1"/>
</dbReference>
<keyword evidence="7" id="KW-0342">GTP-binding</keyword>
<dbReference type="InterPro" id="IPR006375">
    <property type="entry name" value="Man1P_GuaTrfase/Man6P_Isoase"/>
</dbReference>
<dbReference type="CDD" id="cd02213">
    <property type="entry name" value="cupin_PMI_typeII_C"/>
    <property type="match status" value="1"/>
</dbReference>
<keyword evidence="5 13" id="KW-0548">Nucleotidyltransferase</keyword>
<evidence type="ECO:0000256" key="8">
    <source>
        <dbReference type="ARBA" id="ARBA00047343"/>
    </source>
</evidence>
<keyword evidence="14" id="KW-1185">Reference proteome</keyword>
<comment type="catalytic activity">
    <reaction evidence="8">
        <text>alpha-D-mannose 1-phosphate + GTP + H(+) = GDP-alpha-D-mannose + diphosphate</text>
        <dbReference type="Rhea" id="RHEA:15229"/>
        <dbReference type="ChEBI" id="CHEBI:15378"/>
        <dbReference type="ChEBI" id="CHEBI:33019"/>
        <dbReference type="ChEBI" id="CHEBI:37565"/>
        <dbReference type="ChEBI" id="CHEBI:57527"/>
        <dbReference type="ChEBI" id="CHEBI:58409"/>
        <dbReference type="EC" id="2.7.7.13"/>
    </reaction>
</comment>